<sequence>MMMGTVRPVTLRMKNAATEYCCPSDRGDDGRYFFIFQPAHLIEAQLPSQNEIWHHREVIPLFSIGKLHFIEWRGQCHRCIDHGNRIFKRIRWRVSHVSSGAIDSTSMTKNVAQAHSTGASYFLSISRKILCAINQIASHRIFMAIA</sequence>
<dbReference type="EMBL" id="CCXZ01000131">
    <property type="protein sequence ID" value="CEG16438.1"/>
    <property type="molecule type" value="Genomic_DNA"/>
</dbReference>
<dbReference type="AlphaFoldDB" id="A0A0U5FJQ1"/>
<reference evidence="1 2" key="1">
    <citation type="submission" date="2014-09" db="EMBL/GenBank/DDBJ databases">
        <authorList>
            <person name="Regsiter A."/>
        </authorList>
    </citation>
    <scope>NUCLEOTIDE SEQUENCE [LARGE SCALE GENOMIC DNA]</scope>
</reference>
<organism evidence="1 2">
    <name type="scientific">Xanthomonas citri pv. citri</name>
    <dbReference type="NCBI Taxonomy" id="611301"/>
    <lineage>
        <taxon>Bacteria</taxon>
        <taxon>Pseudomonadati</taxon>
        <taxon>Pseudomonadota</taxon>
        <taxon>Gammaproteobacteria</taxon>
        <taxon>Lysobacterales</taxon>
        <taxon>Lysobacteraceae</taxon>
        <taxon>Xanthomonas</taxon>
    </lineage>
</organism>
<gene>
    <name evidence="1" type="ORF">XAC3562_380009</name>
</gene>
<accession>A0A0U5FJQ1</accession>
<proteinExistence type="predicted"/>
<evidence type="ECO:0000313" key="2">
    <source>
        <dbReference type="Proteomes" id="UP000052230"/>
    </source>
</evidence>
<protein>
    <submittedName>
        <fullName evidence="1">Uncharacterized protein</fullName>
    </submittedName>
</protein>
<dbReference type="Proteomes" id="UP000052230">
    <property type="component" value="Unassembled WGS sequence"/>
</dbReference>
<name>A0A0U5FJQ1_XANCI</name>
<comment type="caution">
    <text evidence="1">The sequence shown here is derived from an EMBL/GenBank/DDBJ whole genome shotgun (WGS) entry which is preliminary data.</text>
</comment>
<evidence type="ECO:0000313" key="1">
    <source>
        <dbReference type="EMBL" id="CEG16438.1"/>
    </source>
</evidence>
<keyword evidence="2" id="KW-1185">Reference proteome</keyword>